<keyword evidence="1" id="KW-0812">Transmembrane</keyword>
<evidence type="ECO:0000313" key="3">
    <source>
        <dbReference type="Proteomes" id="UP001565243"/>
    </source>
</evidence>
<dbReference type="Proteomes" id="UP001565243">
    <property type="component" value="Unassembled WGS sequence"/>
</dbReference>
<keyword evidence="1" id="KW-0472">Membrane</keyword>
<accession>A0ABV4E2A3</accession>
<feature type="transmembrane region" description="Helical" evidence="1">
    <location>
        <begin position="155"/>
        <end position="181"/>
    </location>
</feature>
<gene>
    <name evidence="2" type="ORF">AB6T85_01040</name>
</gene>
<dbReference type="EMBL" id="JBGFFX010000001">
    <property type="protein sequence ID" value="MEY8769027.1"/>
    <property type="molecule type" value="Genomic_DNA"/>
</dbReference>
<evidence type="ECO:0000256" key="1">
    <source>
        <dbReference type="SAM" id="Phobius"/>
    </source>
</evidence>
<proteinExistence type="predicted"/>
<organism evidence="2 3">
    <name type="scientific">Erwinia aeris</name>
    <dbReference type="NCBI Taxonomy" id="3239803"/>
    <lineage>
        <taxon>Bacteria</taxon>
        <taxon>Pseudomonadati</taxon>
        <taxon>Pseudomonadota</taxon>
        <taxon>Gammaproteobacteria</taxon>
        <taxon>Enterobacterales</taxon>
        <taxon>Erwiniaceae</taxon>
        <taxon>Erwinia</taxon>
    </lineage>
</organism>
<dbReference type="RefSeq" id="WP_369894628.1">
    <property type="nucleotide sequence ID" value="NZ_JBGFFX010000001.1"/>
</dbReference>
<feature type="transmembrane region" description="Helical" evidence="1">
    <location>
        <begin position="59"/>
        <end position="76"/>
    </location>
</feature>
<evidence type="ECO:0008006" key="4">
    <source>
        <dbReference type="Google" id="ProtNLM"/>
    </source>
</evidence>
<feature type="transmembrane region" description="Helical" evidence="1">
    <location>
        <begin position="21"/>
        <end position="39"/>
    </location>
</feature>
<comment type="caution">
    <text evidence="2">The sequence shown here is derived from an EMBL/GenBank/DDBJ whole genome shotgun (WGS) entry which is preliminary data.</text>
</comment>
<keyword evidence="3" id="KW-1185">Reference proteome</keyword>
<feature type="transmembrane region" description="Helical" evidence="1">
    <location>
        <begin position="110"/>
        <end position="135"/>
    </location>
</feature>
<evidence type="ECO:0000313" key="2">
    <source>
        <dbReference type="EMBL" id="MEY8769027.1"/>
    </source>
</evidence>
<reference evidence="2 3" key="1">
    <citation type="submission" date="2024-07" db="EMBL/GenBank/DDBJ databases">
        <authorList>
            <person name="Hebao G."/>
        </authorList>
    </citation>
    <scope>NUCLEOTIDE SEQUENCE [LARGE SCALE GENOMIC DNA]</scope>
    <source>
        <strain evidence="2 3">ACCC 02193</strain>
    </source>
</reference>
<sequence>MKLLAPLRYLSIRHDEKRRYDLWYPLAGATVLTLIYALLEVPFSLLGKSGLVPQVNGLLQVLIGFYIAALAAISTFSSATIDEKMAGTPPVIKEMYRGNLINVPLARRRFLCFLFGYLALVSFVVFACGVLASLFTKPAVDFITGIPVNYALPTLKVIFLFCYSFVLFNLTTTTLLGLYYLSVRIHQPND</sequence>
<name>A0ABV4E2A3_9GAMM</name>
<protein>
    <recommendedName>
        <fullName evidence="4">DUF805 domain-containing protein</fullName>
    </recommendedName>
</protein>
<keyword evidence="1" id="KW-1133">Transmembrane helix</keyword>